<evidence type="ECO:0000313" key="2">
    <source>
        <dbReference type="EMBL" id="KAJ3177935.1"/>
    </source>
</evidence>
<proteinExistence type="predicted"/>
<evidence type="ECO:0008006" key="4">
    <source>
        <dbReference type="Google" id="ProtNLM"/>
    </source>
</evidence>
<organism evidence="2 3">
    <name type="scientific">Geranomyces variabilis</name>
    <dbReference type="NCBI Taxonomy" id="109894"/>
    <lineage>
        <taxon>Eukaryota</taxon>
        <taxon>Fungi</taxon>
        <taxon>Fungi incertae sedis</taxon>
        <taxon>Chytridiomycota</taxon>
        <taxon>Chytridiomycota incertae sedis</taxon>
        <taxon>Chytridiomycetes</taxon>
        <taxon>Spizellomycetales</taxon>
        <taxon>Powellomycetaceae</taxon>
        <taxon>Geranomyces</taxon>
    </lineage>
</organism>
<sequence length="139" mass="14301">MDRRPTADPPLSPSSEKRRKLLPGNTSPRSAAAETMHTTPHLSSATGAITMLHTLAVTYTNAGDSKQLVATPLVTRASDDDVVPVSEHMRVLKQALGDAQAAVNVFLTAAIPQPAGAAASGAEPGEDEDEDASGSEDGS</sequence>
<keyword evidence="3" id="KW-1185">Reference proteome</keyword>
<protein>
    <recommendedName>
        <fullName evidence="4">EKC/KEOPS complex subunit GON7</fullName>
    </recommendedName>
</protein>
<gene>
    <name evidence="2" type="ORF">HDU87_004217</name>
</gene>
<comment type="caution">
    <text evidence="2">The sequence shown here is derived from an EMBL/GenBank/DDBJ whole genome shotgun (WGS) entry which is preliminary data.</text>
</comment>
<dbReference type="Proteomes" id="UP001212152">
    <property type="component" value="Unassembled WGS sequence"/>
</dbReference>
<feature type="region of interest" description="Disordered" evidence="1">
    <location>
        <begin position="114"/>
        <end position="139"/>
    </location>
</feature>
<feature type="compositionally biased region" description="Low complexity" evidence="1">
    <location>
        <begin position="114"/>
        <end position="123"/>
    </location>
</feature>
<evidence type="ECO:0000256" key="1">
    <source>
        <dbReference type="SAM" id="MobiDB-lite"/>
    </source>
</evidence>
<dbReference type="AlphaFoldDB" id="A0AAD5TJ28"/>
<feature type="region of interest" description="Disordered" evidence="1">
    <location>
        <begin position="1"/>
        <end position="44"/>
    </location>
</feature>
<evidence type="ECO:0000313" key="3">
    <source>
        <dbReference type="Proteomes" id="UP001212152"/>
    </source>
</evidence>
<name>A0AAD5TJ28_9FUNG</name>
<dbReference type="EMBL" id="JADGJQ010000030">
    <property type="protein sequence ID" value="KAJ3177935.1"/>
    <property type="molecule type" value="Genomic_DNA"/>
</dbReference>
<reference evidence="2" key="1">
    <citation type="submission" date="2020-05" db="EMBL/GenBank/DDBJ databases">
        <title>Phylogenomic resolution of chytrid fungi.</title>
        <authorList>
            <person name="Stajich J.E."/>
            <person name="Amses K."/>
            <person name="Simmons R."/>
            <person name="Seto K."/>
            <person name="Myers J."/>
            <person name="Bonds A."/>
            <person name="Quandt C.A."/>
            <person name="Barry K."/>
            <person name="Liu P."/>
            <person name="Grigoriev I."/>
            <person name="Longcore J.E."/>
            <person name="James T.Y."/>
        </authorList>
    </citation>
    <scope>NUCLEOTIDE SEQUENCE</scope>
    <source>
        <strain evidence="2">JEL0379</strain>
    </source>
</reference>
<feature type="compositionally biased region" description="Acidic residues" evidence="1">
    <location>
        <begin position="124"/>
        <end position="139"/>
    </location>
</feature>
<accession>A0AAD5TJ28</accession>